<organism evidence="2 3">
    <name type="scientific">Phytophthora palmivora</name>
    <dbReference type="NCBI Taxonomy" id="4796"/>
    <lineage>
        <taxon>Eukaryota</taxon>
        <taxon>Sar</taxon>
        <taxon>Stramenopiles</taxon>
        <taxon>Oomycota</taxon>
        <taxon>Peronosporomycetes</taxon>
        <taxon>Peronosporales</taxon>
        <taxon>Peronosporaceae</taxon>
        <taxon>Phytophthora</taxon>
    </lineage>
</organism>
<dbReference type="AlphaFoldDB" id="A0A2P4XAM7"/>
<feature type="region of interest" description="Disordered" evidence="1">
    <location>
        <begin position="25"/>
        <end position="110"/>
    </location>
</feature>
<evidence type="ECO:0000313" key="3">
    <source>
        <dbReference type="Proteomes" id="UP000237271"/>
    </source>
</evidence>
<name>A0A2P4XAM7_9STRA</name>
<dbReference type="Proteomes" id="UP000237271">
    <property type="component" value="Unassembled WGS sequence"/>
</dbReference>
<sequence length="151" mass="16658">MVGKGPKKVKVRECYICESTDRLRADCPERGKVQSGGGAKADEQKRNPRGNLTIWQNDYRSLSPDHDDDDVGGENAGRDGVGADASSEDRDVVSGDELQEVDNVNEVNDESNDTNGGWWYFDTAANVHITGNRSYYVAFTETLHSQIVFKA</sequence>
<evidence type="ECO:0000256" key="1">
    <source>
        <dbReference type="SAM" id="MobiDB-lite"/>
    </source>
</evidence>
<gene>
    <name evidence="2" type="ORF">PHPALM_28210</name>
</gene>
<reference evidence="2 3" key="1">
    <citation type="journal article" date="2017" name="Genome Biol. Evol.">
        <title>Phytophthora megakarya and P. palmivora, closely related causal agents of cacao black pod rot, underwent increases in genome sizes and gene numbers by different mechanisms.</title>
        <authorList>
            <person name="Ali S.S."/>
            <person name="Shao J."/>
            <person name="Lary D.J."/>
            <person name="Kronmiller B."/>
            <person name="Shen D."/>
            <person name="Strem M.D."/>
            <person name="Amoako-Attah I."/>
            <person name="Akrofi A.Y."/>
            <person name="Begoude B.A."/>
            <person name="Ten Hoopen G.M."/>
            <person name="Coulibaly K."/>
            <person name="Kebe B.I."/>
            <person name="Melnick R.L."/>
            <person name="Guiltinan M.J."/>
            <person name="Tyler B.M."/>
            <person name="Meinhardt L.W."/>
            <person name="Bailey B.A."/>
        </authorList>
    </citation>
    <scope>NUCLEOTIDE SEQUENCE [LARGE SCALE GENOMIC DNA]</scope>
    <source>
        <strain evidence="3">sbr112.9</strain>
    </source>
</reference>
<evidence type="ECO:0000313" key="2">
    <source>
        <dbReference type="EMBL" id="POM62612.1"/>
    </source>
</evidence>
<accession>A0A2P4XAM7</accession>
<keyword evidence="3" id="KW-1185">Reference proteome</keyword>
<protein>
    <submittedName>
        <fullName evidence="2">Uncharacterized protein</fullName>
    </submittedName>
</protein>
<proteinExistence type="predicted"/>
<comment type="caution">
    <text evidence="2">The sequence shown here is derived from an EMBL/GenBank/DDBJ whole genome shotgun (WGS) entry which is preliminary data.</text>
</comment>
<dbReference type="EMBL" id="NCKW01015529">
    <property type="protein sequence ID" value="POM62612.1"/>
    <property type="molecule type" value="Genomic_DNA"/>
</dbReference>